<comment type="caution">
    <text evidence="1">The sequence shown here is derived from an EMBL/GenBank/DDBJ whole genome shotgun (WGS) entry which is preliminary data.</text>
</comment>
<dbReference type="RefSeq" id="WP_408168313.1">
    <property type="nucleotide sequence ID" value="NZ_JAQQFR010000007.1"/>
</dbReference>
<proteinExistence type="predicted"/>
<dbReference type="EMBL" id="JAQQFR010000007">
    <property type="protein sequence ID" value="MFL9879314.1"/>
    <property type="molecule type" value="Genomic_DNA"/>
</dbReference>
<organism evidence="1 2">
    <name type="scientific">Herbaspirillum rhizosphaerae</name>
    <dbReference type="NCBI Taxonomy" id="346179"/>
    <lineage>
        <taxon>Bacteria</taxon>
        <taxon>Pseudomonadati</taxon>
        <taxon>Pseudomonadota</taxon>
        <taxon>Betaproteobacteria</taxon>
        <taxon>Burkholderiales</taxon>
        <taxon>Oxalobacteraceae</taxon>
        <taxon>Herbaspirillum</taxon>
    </lineage>
</organism>
<protein>
    <submittedName>
        <fullName evidence="1">Uncharacterized protein</fullName>
    </submittedName>
</protein>
<evidence type="ECO:0000313" key="1">
    <source>
        <dbReference type="EMBL" id="MFL9879314.1"/>
    </source>
</evidence>
<name>A0ABW8ZBS1_9BURK</name>
<evidence type="ECO:0000313" key="2">
    <source>
        <dbReference type="Proteomes" id="UP001629214"/>
    </source>
</evidence>
<dbReference type="Proteomes" id="UP001629214">
    <property type="component" value="Unassembled WGS sequence"/>
</dbReference>
<sequence length="60" mass="6436">MSTGNSLSIYTRKYVALFGVGGASTAVVVKHSLQRGYSHQEEQEVREIDAAPAVMIIAVV</sequence>
<gene>
    <name evidence="1" type="ORF">PQR63_13030</name>
</gene>
<reference evidence="1 2" key="1">
    <citation type="journal article" date="2024" name="Chem. Sci.">
        <title>Discovery of megapolipeptins by genome mining of a Burkholderiales bacteria collection.</title>
        <authorList>
            <person name="Paulo B.S."/>
            <person name="Recchia M.J.J."/>
            <person name="Lee S."/>
            <person name="Fergusson C.H."/>
            <person name="Romanowski S.B."/>
            <person name="Hernandez A."/>
            <person name="Krull N."/>
            <person name="Liu D.Y."/>
            <person name="Cavanagh H."/>
            <person name="Bos A."/>
            <person name="Gray C.A."/>
            <person name="Murphy B.T."/>
            <person name="Linington R.G."/>
            <person name="Eustaquio A.S."/>
        </authorList>
    </citation>
    <scope>NUCLEOTIDE SEQUENCE [LARGE SCALE GENOMIC DNA]</scope>
    <source>
        <strain evidence="1 2">RL21-008-BIB-B</strain>
    </source>
</reference>
<keyword evidence="2" id="KW-1185">Reference proteome</keyword>
<accession>A0ABW8ZBS1</accession>